<proteinExistence type="predicted"/>
<sequence>MANHPNFVIIAEHLDAIKDEVALIPNIVPLTADTFRQEVQQILGTFMAASFVKAKSCYRCAFTMPR</sequence>
<dbReference type="InParanoid" id="A0A3N4KQG0"/>
<protein>
    <submittedName>
        <fullName evidence="1">Uncharacterized protein</fullName>
    </submittedName>
</protein>
<organism evidence="1 2">
    <name type="scientific">Morchella conica CCBAS932</name>
    <dbReference type="NCBI Taxonomy" id="1392247"/>
    <lineage>
        <taxon>Eukaryota</taxon>
        <taxon>Fungi</taxon>
        <taxon>Dikarya</taxon>
        <taxon>Ascomycota</taxon>
        <taxon>Pezizomycotina</taxon>
        <taxon>Pezizomycetes</taxon>
        <taxon>Pezizales</taxon>
        <taxon>Morchellaceae</taxon>
        <taxon>Morchella</taxon>
    </lineage>
</organism>
<dbReference type="OrthoDB" id="10581653at2759"/>
<evidence type="ECO:0000313" key="2">
    <source>
        <dbReference type="Proteomes" id="UP000277580"/>
    </source>
</evidence>
<name>A0A3N4KQG0_9PEZI</name>
<accession>A0A3N4KQG0</accession>
<dbReference type="EMBL" id="ML119134">
    <property type="protein sequence ID" value="RPB11679.1"/>
    <property type="molecule type" value="Genomic_DNA"/>
</dbReference>
<reference evidence="1 2" key="1">
    <citation type="journal article" date="2018" name="Nat. Ecol. Evol.">
        <title>Pezizomycetes genomes reveal the molecular basis of ectomycorrhizal truffle lifestyle.</title>
        <authorList>
            <person name="Murat C."/>
            <person name="Payen T."/>
            <person name="Noel B."/>
            <person name="Kuo A."/>
            <person name="Morin E."/>
            <person name="Chen J."/>
            <person name="Kohler A."/>
            <person name="Krizsan K."/>
            <person name="Balestrini R."/>
            <person name="Da Silva C."/>
            <person name="Montanini B."/>
            <person name="Hainaut M."/>
            <person name="Levati E."/>
            <person name="Barry K.W."/>
            <person name="Belfiori B."/>
            <person name="Cichocki N."/>
            <person name="Clum A."/>
            <person name="Dockter R.B."/>
            <person name="Fauchery L."/>
            <person name="Guy J."/>
            <person name="Iotti M."/>
            <person name="Le Tacon F."/>
            <person name="Lindquist E.A."/>
            <person name="Lipzen A."/>
            <person name="Malagnac F."/>
            <person name="Mello A."/>
            <person name="Molinier V."/>
            <person name="Miyauchi S."/>
            <person name="Poulain J."/>
            <person name="Riccioni C."/>
            <person name="Rubini A."/>
            <person name="Sitrit Y."/>
            <person name="Splivallo R."/>
            <person name="Traeger S."/>
            <person name="Wang M."/>
            <person name="Zifcakova L."/>
            <person name="Wipf D."/>
            <person name="Zambonelli A."/>
            <person name="Paolocci F."/>
            <person name="Nowrousian M."/>
            <person name="Ottonello S."/>
            <person name="Baldrian P."/>
            <person name="Spatafora J.W."/>
            <person name="Henrissat B."/>
            <person name="Nagy L.G."/>
            <person name="Aury J.M."/>
            <person name="Wincker P."/>
            <person name="Grigoriev I.V."/>
            <person name="Bonfante P."/>
            <person name="Martin F.M."/>
        </authorList>
    </citation>
    <scope>NUCLEOTIDE SEQUENCE [LARGE SCALE GENOMIC DNA]</scope>
    <source>
        <strain evidence="1 2">CCBAS932</strain>
    </source>
</reference>
<gene>
    <name evidence="1" type="ORF">P167DRAFT_606338</name>
</gene>
<evidence type="ECO:0000313" key="1">
    <source>
        <dbReference type="EMBL" id="RPB11679.1"/>
    </source>
</evidence>
<dbReference type="Proteomes" id="UP000277580">
    <property type="component" value="Unassembled WGS sequence"/>
</dbReference>
<dbReference type="AlphaFoldDB" id="A0A3N4KQG0"/>
<keyword evidence="2" id="KW-1185">Reference proteome</keyword>